<comment type="caution">
    <text evidence="1">The sequence shown here is derived from an EMBL/GenBank/DDBJ whole genome shotgun (WGS) entry which is preliminary data.</text>
</comment>
<organism evidence="1 2">
    <name type="scientific">Rhododendron molle</name>
    <name type="common">Chinese azalea</name>
    <name type="synonym">Azalea mollis</name>
    <dbReference type="NCBI Taxonomy" id="49168"/>
    <lineage>
        <taxon>Eukaryota</taxon>
        <taxon>Viridiplantae</taxon>
        <taxon>Streptophyta</taxon>
        <taxon>Embryophyta</taxon>
        <taxon>Tracheophyta</taxon>
        <taxon>Spermatophyta</taxon>
        <taxon>Magnoliopsida</taxon>
        <taxon>eudicotyledons</taxon>
        <taxon>Gunneridae</taxon>
        <taxon>Pentapetalae</taxon>
        <taxon>asterids</taxon>
        <taxon>Ericales</taxon>
        <taxon>Ericaceae</taxon>
        <taxon>Ericoideae</taxon>
        <taxon>Rhodoreae</taxon>
        <taxon>Rhododendron</taxon>
    </lineage>
</organism>
<proteinExistence type="predicted"/>
<evidence type="ECO:0000313" key="2">
    <source>
        <dbReference type="Proteomes" id="UP001062846"/>
    </source>
</evidence>
<keyword evidence="2" id="KW-1185">Reference proteome</keyword>
<accession>A0ACC0MYP7</accession>
<sequence length="84" mass="8985">MEPQVGESRWVLDGIVNEHLGNLAGGNMGIVVVEGTGCIGGIGSKLGRIGRQYRVVLEKMGFREEVVVVGIGIGIGLRDPWQRV</sequence>
<evidence type="ECO:0000313" key="1">
    <source>
        <dbReference type="EMBL" id="KAI8545408.1"/>
    </source>
</evidence>
<gene>
    <name evidence="1" type="ORF">RHMOL_Rhmol07G0036600</name>
</gene>
<dbReference type="EMBL" id="CM046394">
    <property type="protein sequence ID" value="KAI8545408.1"/>
    <property type="molecule type" value="Genomic_DNA"/>
</dbReference>
<protein>
    <submittedName>
        <fullName evidence="1">Uncharacterized protein</fullName>
    </submittedName>
</protein>
<name>A0ACC0MYP7_RHOML</name>
<reference evidence="1" key="1">
    <citation type="submission" date="2022-02" db="EMBL/GenBank/DDBJ databases">
        <title>Plant Genome Project.</title>
        <authorList>
            <person name="Zhang R.-G."/>
        </authorList>
    </citation>
    <scope>NUCLEOTIDE SEQUENCE</scope>
    <source>
        <strain evidence="1">AT1</strain>
    </source>
</reference>
<dbReference type="Proteomes" id="UP001062846">
    <property type="component" value="Chromosome 7"/>
</dbReference>